<dbReference type="Pfam" id="PF02698">
    <property type="entry name" value="DUF218"/>
    <property type="match status" value="1"/>
</dbReference>
<evidence type="ECO:0000313" key="3">
    <source>
        <dbReference type="Proteomes" id="UP000182063"/>
    </source>
</evidence>
<feature type="domain" description="DUF218" evidence="1">
    <location>
        <begin position="34"/>
        <end position="137"/>
    </location>
</feature>
<evidence type="ECO:0000259" key="1">
    <source>
        <dbReference type="Pfam" id="PF02698"/>
    </source>
</evidence>
<protein>
    <recommendedName>
        <fullName evidence="1">DUF218 domain-containing protein</fullName>
    </recommendedName>
</protein>
<dbReference type="CDD" id="cd06259">
    <property type="entry name" value="YdcF-like"/>
    <property type="match status" value="1"/>
</dbReference>
<dbReference type="InterPro" id="IPR003848">
    <property type="entry name" value="DUF218"/>
</dbReference>
<evidence type="ECO:0000313" key="2">
    <source>
        <dbReference type="EMBL" id="API61193.1"/>
    </source>
</evidence>
<gene>
    <name evidence="2" type="ORF">BSL82_15005</name>
</gene>
<dbReference type="OrthoDB" id="9812311at2"/>
<proteinExistence type="predicted"/>
<reference evidence="3" key="1">
    <citation type="submission" date="2016-11" db="EMBL/GenBank/DDBJ databases">
        <title>Complete Genome Sequence of alachlor-degrading Sphingomonas sp. strain JJ-A5.</title>
        <authorList>
            <person name="Lee H."/>
            <person name="Ka J.-O."/>
        </authorList>
    </citation>
    <scope>NUCLEOTIDE SEQUENCE [LARGE SCALE GENOMIC DNA]</scope>
    <source>
        <strain evidence="3">JJ-A5</strain>
    </source>
</reference>
<dbReference type="KEGG" id="sphj:BSL82_15005"/>
<dbReference type="Proteomes" id="UP000182063">
    <property type="component" value="Chromosome"/>
</dbReference>
<keyword evidence="3" id="KW-1185">Reference proteome</keyword>
<dbReference type="STRING" id="1921510.BSL82_15005"/>
<name>A0A1L3ZZZ1_9SPHN</name>
<dbReference type="EMBL" id="CP018221">
    <property type="protein sequence ID" value="API61193.1"/>
    <property type="molecule type" value="Genomic_DNA"/>
</dbReference>
<organism evidence="2 3">
    <name type="scientific">Tardibacter chloracetimidivorans</name>
    <dbReference type="NCBI Taxonomy" id="1921510"/>
    <lineage>
        <taxon>Bacteria</taxon>
        <taxon>Pseudomonadati</taxon>
        <taxon>Pseudomonadota</taxon>
        <taxon>Alphaproteobacteria</taxon>
        <taxon>Sphingomonadales</taxon>
        <taxon>Sphingomonadaceae</taxon>
        <taxon>Tardibacter</taxon>
    </lineage>
</organism>
<dbReference type="AlphaFoldDB" id="A0A1L3ZZZ1"/>
<accession>A0A1L3ZZZ1</accession>
<sequence length="177" mass="19519">MVRIVAAAVLIWVLGFALWVVLLPERGDDGIRTDGIVVMTGGPGRVDRGVDLLRAGRAKRLLVSGVARTVRPHELALTVDAPPSLFQCCVDLGREAVDTRSNADETAKWVKRRGYRSIRLVTSAWHMPRARLELSARLDDDVLIVSDAVPGERPPAAMSREYTKYVLRLLAVWLGIV</sequence>